<dbReference type="RefSeq" id="WP_264943304.1">
    <property type="nucleotide sequence ID" value="NZ_JAPDRA010000002.1"/>
</dbReference>
<gene>
    <name evidence="1" type="ORF">ACFQ1E_06045</name>
</gene>
<proteinExistence type="predicted"/>
<reference evidence="2" key="1">
    <citation type="journal article" date="2019" name="Int. J. Syst. Evol. Microbiol.">
        <title>The Global Catalogue of Microorganisms (GCM) 10K type strain sequencing project: providing services to taxonomists for standard genome sequencing and annotation.</title>
        <authorList>
            <consortium name="The Broad Institute Genomics Platform"/>
            <consortium name="The Broad Institute Genome Sequencing Center for Infectious Disease"/>
            <person name="Wu L."/>
            <person name="Ma J."/>
        </authorList>
    </citation>
    <scope>NUCLEOTIDE SEQUENCE [LARGE SCALE GENOMIC DNA]</scope>
    <source>
        <strain evidence="2">CCUG 62982</strain>
    </source>
</reference>
<sequence length="130" mass="14847">MADRAALMRELDLLEKVQADLAAIAGRADDDRRHDLIRLRKALSDQISAVGREADQFFSGLGDADFVRDFRNRFSQMRSAAALHQARWPAVRLGEYVEEYRESARVVRETNRAFIAWARSALSALVLDRR</sequence>
<dbReference type="EMBL" id="JBHTJG010000002">
    <property type="protein sequence ID" value="MFD0945894.1"/>
    <property type="molecule type" value="Genomic_DNA"/>
</dbReference>
<name>A0ABW3H9B1_9SPHN</name>
<accession>A0ABW3H9B1</accession>
<comment type="caution">
    <text evidence="1">The sequence shown here is derived from an EMBL/GenBank/DDBJ whole genome shotgun (WGS) entry which is preliminary data.</text>
</comment>
<evidence type="ECO:0000313" key="2">
    <source>
        <dbReference type="Proteomes" id="UP001596977"/>
    </source>
</evidence>
<evidence type="ECO:0000313" key="1">
    <source>
        <dbReference type="EMBL" id="MFD0945894.1"/>
    </source>
</evidence>
<organism evidence="1 2">
    <name type="scientific">Sphingomonas canadensis</name>
    <dbReference type="NCBI Taxonomy" id="1219257"/>
    <lineage>
        <taxon>Bacteria</taxon>
        <taxon>Pseudomonadati</taxon>
        <taxon>Pseudomonadota</taxon>
        <taxon>Alphaproteobacteria</taxon>
        <taxon>Sphingomonadales</taxon>
        <taxon>Sphingomonadaceae</taxon>
        <taxon>Sphingomonas</taxon>
    </lineage>
</organism>
<protein>
    <submittedName>
        <fullName evidence="1">Uncharacterized protein</fullName>
    </submittedName>
</protein>
<dbReference type="Proteomes" id="UP001596977">
    <property type="component" value="Unassembled WGS sequence"/>
</dbReference>
<keyword evidence="2" id="KW-1185">Reference proteome</keyword>